<dbReference type="Proteomes" id="UP000178759">
    <property type="component" value="Unassembled WGS sequence"/>
</dbReference>
<organism evidence="2 3">
    <name type="scientific">Candidatus Gottesmanbacteria bacterium RIFCSPLOWO2_01_FULL_43_11b</name>
    <dbReference type="NCBI Taxonomy" id="1798392"/>
    <lineage>
        <taxon>Bacteria</taxon>
        <taxon>Candidatus Gottesmaniibacteriota</taxon>
    </lineage>
</organism>
<evidence type="ECO:0000313" key="3">
    <source>
        <dbReference type="Proteomes" id="UP000178759"/>
    </source>
</evidence>
<gene>
    <name evidence="2" type="ORF">A3A79_03710</name>
</gene>
<sequence length="196" mass="21810">MLPSYFVIAAVIIGSVGGLWYLISTIRGNVKPNRVSFLLWSIPPLIAFAAEIQKGVGIQSLMTFIVGFIPLMIFLASFVNKKAEWKLTKFDFLCGAFSLLGLILWFVTKEGNIAILLSIAADGLAAVPTIVKAYRYPETEIAWPWLADSINGLLTLLTVTDWTLAYYGFPLYVFFANLIIYVFSQFNIGKKFAAYV</sequence>
<feature type="transmembrane region" description="Helical" evidence="1">
    <location>
        <begin position="58"/>
        <end position="78"/>
    </location>
</feature>
<proteinExistence type="predicted"/>
<evidence type="ECO:0000256" key="1">
    <source>
        <dbReference type="SAM" id="Phobius"/>
    </source>
</evidence>
<accession>A0A1F6AJ13</accession>
<dbReference type="EMBL" id="MFJV01000001">
    <property type="protein sequence ID" value="OGG24267.1"/>
    <property type="molecule type" value="Genomic_DNA"/>
</dbReference>
<reference evidence="2 3" key="1">
    <citation type="journal article" date="2016" name="Nat. Commun.">
        <title>Thousands of microbial genomes shed light on interconnected biogeochemical processes in an aquifer system.</title>
        <authorList>
            <person name="Anantharaman K."/>
            <person name="Brown C.T."/>
            <person name="Hug L.A."/>
            <person name="Sharon I."/>
            <person name="Castelle C.J."/>
            <person name="Probst A.J."/>
            <person name="Thomas B.C."/>
            <person name="Singh A."/>
            <person name="Wilkins M.J."/>
            <person name="Karaoz U."/>
            <person name="Brodie E.L."/>
            <person name="Williams K.H."/>
            <person name="Hubbard S.S."/>
            <person name="Banfield J.F."/>
        </authorList>
    </citation>
    <scope>NUCLEOTIDE SEQUENCE [LARGE SCALE GENOMIC DNA]</scope>
</reference>
<feature type="transmembrane region" description="Helical" evidence="1">
    <location>
        <begin position="35"/>
        <end position="52"/>
    </location>
</feature>
<feature type="transmembrane region" description="Helical" evidence="1">
    <location>
        <begin position="90"/>
        <end position="107"/>
    </location>
</feature>
<feature type="transmembrane region" description="Helical" evidence="1">
    <location>
        <begin position="165"/>
        <end position="183"/>
    </location>
</feature>
<dbReference type="STRING" id="1798392.A3A79_03710"/>
<keyword evidence="1" id="KW-0472">Membrane</keyword>
<keyword evidence="1" id="KW-1133">Transmembrane helix</keyword>
<protein>
    <submittedName>
        <fullName evidence="2">Uncharacterized protein</fullName>
    </submittedName>
</protein>
<evidence type="ECO:0000313" key="2">
    <source>
        <dbReference type="EMBL" id="OGG24267.1"/>
    </source>
</evidence>
<dbReference type="AlphaFoldDB" id="A0A1F6AJ13"/>
<feature type="transmembrane region" description="Helical" evidence="1">
    <location>
        <begin position="6"/>
        <end position="23"/>
    </location>
</feature>
<comment type="caution">
    <text evidence="2">The sequence shown here is derived from an EMBL/GenBank/DDBJ whole genome shotgun (WGS) entry which is preliminary data.</text>
</comment>
<keyword evidence="1" id="KW-0812">Transmembrane</keyword>
<name>A0A1F6AJ13_9BACT</name>